<dbReference type="HAMAP" id="MF_00921">
    <property type="entry name" value="PDRP"/>
    <property type="match status" value="1"/>
</dbReference>
<evidence type="ECO:0000256" key="3">
    <source>
        <dbReference type="ARBA" id="ARBA00022741"/>
    </source>
</evidence>
<evidence type="ECO:0000256" key="2">
    <source>
        <dbReference type="ARBA" id="ARBA00022679"/>
    </source>
</evidence>
<dbReference type="EC" id="2.7.11.32" evidence="5"/>
<evidence type="ECO:0000256" key="1">
    <source>
        <dbReference type="ARBA" id="ARBA00022527"/>
    </source>
</evidence>
<comment type="similarity">
    <text evidence="5">Belongs to the pyruvate, phosphate/water dikinase regulatory protein family. PDRP subfamily.</text>
</comment>
<evidence type="ECO:0000313" key="7">
    <source>
        <dbReference type="Proteomes" id="UP000030647"/>
    </source>
</evidence>
<dbReference type="PANTHER" id="PTHR31756:SF3">
    <property type="entry name" value="PYRUVATE, PHOSPHATE DIKINASE REGULATORY PROTEIN 1, CHLOROPLASTIC"/>
    <property type="match status" value="1"/>
</dbReference>
<dbReference type="Proteomes" id="UP000030647">
    <property type="component" value="Unassembled WGS sequence"/>
</dbReference>
<dbReference type="RefSeq" id="WP_022528362.1">
    <property type="nucleotide sequence ID" value="NZ_KI271582.1"/>
</dbReference>
<dbReference type="PANTHER" id="PTHR31756">
    <property type="entry name" value="PYRUVATE, PHOSPHATE DIKINASE REGULATORY PROTEIN 1, CHLOROPLASTIC"/>
    <property type="match status" value="1"/>
</dbReference>
<dbReference type="InterPro" id="IPR026565">
    <property type="entry name" value="PPDK_reg"/>
</dbReference>
<proteinExistence type="inferred from homology"/>
<dbReference type="STRING" id="1231336.L248_0415"/>
<comment type="catalytic activity">
    <reaction evidence="5">
        <text>N(tele)-phospho-L-histidyl/L-threonyl-[pyruvate, phosphate dikinase] + ADP = N(tele)-phospho-L-histidyl/O-phospho-L-threonyl-[pyruvate, phosphate dikinase] + AMP + H(+)</text>
        <dbReference type="Rhea" id="RHEA:43692"/>
        <dbReference type="Rhea" id="RHEA-COMP:10650"/>
        <dbReference type="Rhea" id="RHEA-COMP:10651"/>
        <dbReference type="ChEBI" id="CHEBI:15378"/>
        <dbReference type="ChEBI" id="CHEBI:30013"/>
        <dbReference type="ChEBI" id="CHEBI:61977"/>
        <dbReference type="ChEBI" id="CHEBI:83586"/>
        <dbReference type="ChEBI" id="CHEBI:456215"/>
        <dbReference type="ChEBI" id="CHEBI:456216"/>
        <dbReference type="EC" id="2.7.11.32"/>
    </reaction>
</comment>
<organism evidence="6 7">
    <name type="scientific">Schleiferilactobacillus shenzhenensis LY-73</name>
    <dbReference type="NCBI Taxonomy" id="1231336"/>
    <lineage>
        <taxon>Bacteria</taxon>
        <taxon>Bacillati</taxon>
        <taxon>Bacillota</taxon>
        <taxon>Bacilli</taxon>
        <taxon>Lactobacillales</taxon>
        <taxon>Lactobacillaceae</taxon>
        <taxon>Schleiferilactobacillus</taxon>
    </lineage>
</organism>
<dbReference type="Pfam" id="PF03618">
    <property type="entry name" value="Kinase-PPPase"/>
    <property type="match status" value="1"/>
</dbReference>
<dbReference type="HOGENOM" id="CLU_046206_2_1_9"/>
<dbReference type="GO" id="GO:0043531">
    <property type="term" value="F:ADP binding"/>
    <property type="evidence" value="ECO:0007669"/>
    <property type="project" value="UniProtKB-UniRule"/>
</dbReference>
<reference evidence="7" key="1">
    <citation type="journal article" date="2013" name="Genome Announc.">
        <title>Whole-Genome Sequencing of Lactobacillus shenzhenensis Strain LY-73T.</title>
        <authorList>
            <person name="Lin Z."/>
            <person name="Liu Z."/>
            <person name="Yang R."/>
            <person name="Zou Y."/>
            <person name="Wan D."/>
            <person name="Chen J."/>
            <person name="Guo M."/>
            <person name="Zhao J."/>
            <person name="Fang C."/>
            <person name="Yang R."/>
            <person name="Liu F."/>
        </authorList>
    </citation>
    <scope>NUCLEOTIDE SEQUENCE [LARGE SCALE GENOMIC DNA]</scope>
    <source>
        <strain evidence="7">LY-73</strain>
    </source>
</reference>
<dbReference type="EC" id="2.7.4.27" evidence="5"/>
<sequence>MTESKKLNLYVLSDSVGETAFKLAQAVMAQFPHVETTYIRYPFMHTEKQINEVVQKASEDGGIVIHTIVTKGLAQQIHQACQLNHVVDFDLLSPLLAEITKTTGEEPTHEAGAIHHLNEKYFDRISAMEFAVLYDDGKDPKGFLEADVVLLGPSRTSKTPLSLFLAGKNLKVANLPLVPQAHIPEELWKVDRKKIIGLTNDVEVLNNIRRERMIAYGLNPDTTYSNVDEIKNELKFAQDLYDKLGCMVINVAHKSIEETATLILEHLGLDDYQPNLTKTSK</sequence>
<dbReference type="GO" id="GO:0004674">
    <property type="term" value="F:protein serine/threonine kinase activity"/>
    <property type="evidence" value="ECO:0007669"/>
    <property type="project" value="UniProtKB-UniRule"/>
</dbReference>
<dbReference type="eggNOG" id="COG1806">
    <property type="taxonomic scope" value="Bacteria"/>
</dbReference>
<accession>U4TPB5</accession>
<dbReference type="GO" id="GO:0016776">
    <property type="term" value="F:phosphotransferase activity, phosphate group as acceptor"/>
    <property type="evidence" value="ECO:0007669"/>
    <property type="project" value="UniProtKB-UniRule"/>
</dbReference>
<dbReference type="AlphaFoldDB" id="U4TPB5"/>
<dbReference type="InterPro" id="IPR027417">
    <property type="entry name" value="P-loop_NTPase"/>
</dbReference>
<name>U4TPB5_9LACO</name>
<dbReference type="SUPFAM" id="SSF52540">
    <property type="entry name" value="P-loop containing nucleoside triphosphate hydrolases"/>
    <property type="match status" value="1"/>
</dbReference>
<dbReference type="OrthoDB" id="9782201at2"/>
<comment type="catalytic activity">
    <reaction evidence="5">
        <text>N(tele)-phospho-L-histidyl/O-phospho-L-threonyl-[pyruvate, phosphate dikinase] + phosphate + H(+) = N(tele)-phospho-L-histidyl/L-threonyl-[pyruvate, phosphate dikinase] + diphosphate</text>
        <dbReference type="Rhea" id="RHEA:43696"/>
        <dbReference type="Rhea" id="RHEA-COMP:10650"/>
        <dbReference type="Rhea" id="RHEA-COMP:10651"/>
        <dbReference type="ChEBI" id="CHEBI:15378"/>
        <dbReference type="ChEBI" id="CHEBI:30013"/>
        <dbReference type="ChEBI" id="CHEBI:33019"/>
        <dbReference type="ChEBI" id="CHEBI:43474"/>
        <dbReference type="ChEBI" id="CHEBI:61977"/>
        <dbReference type="ChEBI" id="CHEBI:83586"/>
        <dbReference type="EC" id="2.7.4.27"/>
    </reaction>
</comment>
<keyword evidence="3 5" id="KW-0547">Nucleotide-binding</keyword>
<dbReference type="NCBIfam" id="NF003742">
    <property type="entry name" value="PRK05339.1"/>
    <property type="match status" value="1"/>
</dbReference>
<protein>
    <recommendedName>
        <fullName evidence="5">Putative pyruvate, phosphate dikinase regulatory protein</fullName>
        <shortName evidence="5">PPDK regulatory protein</shortName>
        <ecNumber evidence="5">2.7.11.32</ecNumber>
        <ecNumber evidence="5">2.7.4.27</ecNumber>
    </recommendedName>
</protein>
<gene>
    <name evidence="6" type="ORF">L248_0415</name>
</gene>
<keyword evidence="4 5" id="KW-0418">Kinase</keyword>
<keyword evidence="7" id="KW-1185">Reference proteome</keyword>
<evidence type="ECO:0000256" key="4">
    <source>
        <dbReference type="ARBA" id="ARBA00022777"/>
    </source>
</evidence>
<dbReference type="EMBL" id="KI271582">
    <property type="protein sequence ID" value="ERL66736.1"/>
    <property type="molecule type" value="Genomic_DNA"/>
</dbReference>
<keyword evidence="2 5" id="KW-0808">Transferase</keyword>
<keyword evidence="1 5" id="KW-0723">Serine/threonine-protein kinase</keyword>
<evidence type="ECO:0000256" key="5">
    <source>
        <dbReference type="HAMAP-Rule" id="MF_00921"/>
    </source>
</evidence>
<dbReference type="InterPro" id="IPR005177">
    <property type="entry name" value="Kinase-pyrophosphorylase"/>
</dbReference>
<comment type="function">
    <text evidence="5">Bifunctional serine/threonine kinase and phosphorylase involved in the regulation of the pyruvate, phosphate dikinase (PPDK) by catalyzing its phosphorylation/dephosphorylation.</text>
</comment>
<evidence type="ECO:0000313" key="6">
    <source>
        <dbReference type="EMBL" id="ERL66736.1"/>
    </source>
</evidence>
<feature type="binding site" evidence="5">
    <location>
        <begin position="152"/>
        <end position="159"/>
    </location>
    <ligand>
        <name>ADP</name>
        <dbReference type="ChEBI" id="CHEBI:456216"/>
    </ligand>
</feature>
<dbReference type="GO" id="GO:0005524">
    <property type="term" value="F:ATP binding"/>
    <property type="evidence" value="ECO:0007669"/>
    <property type="project" value="InterPro"/>
</dbReference>